<accession>A0A089XMI5</accession>
<reference evidence="4" key="1">
    <citation type="journal article" date="2015" name="J. Biotechnol.">
        <title>Complete genome sequence of the actinobacterium Streptomyces glaucescens GLA.O (DSM 40922) consisting of a linear chromosome and one linear plasmid.</title>
        <authorList>
            <person name="Ortseifen V."/>
            <person name="Winkler A."/>
            <person name="Albersmeier A."/>
            <person name="Wendler S."/>
            <person name="Puhler A."/>
            <person name="Kalinowski J."/>
            <person name="Ruckert C."/>
        </authorList>
    </citation>
    <scope>NUCLEOTIDE SEQUENCE [LARGE SCALE GENOMIC DNA]</scope>
    <source>
        <strain evidence="4">DSM 40922 / GLA O</strain>
    </source>
</reference>
<dbReference type="eggNOG" id="COG0515">
    <property type="taxonomic scope" value="Bacteria"/>
</dbReference>
<dbReference type="Pfam" id="PF14219">
    <property type="entry name" value="DUF4328"/>
    <property type="match status" value="1"/>
</dbReference>
<evidence type="ECO:0000313" key="3">
    <source>
        <dbReference type="EMBL" id="AIS02410.1"/>
    </source>
</evidence>
<dbReference type="EMBL" id="CP009438">
    <property type="protein sequence ID" value="AIS02410.1"/>
    <property type="molecule type" value="Genomic_DNA"/>
</dbReference>
<feature type="transmembrane region" description="Helical" evidence="1">
    <location>
        <begin position="151"/>
        <end position="169"/>
    </location>
</feature>
<feature type="transmembrane region" description="Helical" evidence="1">
    <location>
        <begin position="228"/>
        <end position="248"/>
    </location>
</feature>
<dbReference type="HOGENOM" id="CLU_060324_0_1_11"/>
<dbReference type="KEGG" id="sgu:SGLAU_32390"/>
<feature type="domain" description="DUF4328" evidence="2">
    <location>
        <begin position="95"/>
        <end position="250"/>
    </location>
</feature>
<proteinExistence type="predicted"/>
<dbReference type="RefSeq" id="WP_244315304.1">
    <property type="nucleotide sequence ID" value="NZ_CP009438.1"/>
</dbReference>
<evidence type="ECO:0000256" key="1">
    <source>
        <dbReference type="SAM" id="Phobius"/>
    </source>
</evidence>
<feature type="transmembrane region" description="Helical" evidence="1">
    <location>
        <begin position="114"/>
        <end position="131"/>
    </location>
</feature>
<dbReference type="InterPro" id="IPR025565">
    <property type="entry name" value="DUF4328"/>
</dbReference>
<keyword evidence="1" id="KW-1133">Transmembrane helix</keyword>
<feature type="transmembrane region" description="Helical" evidence="1">
    <location>
        <begin position="56"/>
        <end position="79"/>
    </location>
</feature>
<sequence length="278" mass="29977">MDGAFSSGVSCSGPVNLRGRFHLSPVGGLFAMSAPGPFLDTRPALPASSPLASRGLLAAVVAGLGLAALTDLFSVVVGIRLRNAAQEGSGFFTADQQELEDAAELYEKAGMFQGTAYLACAIVFLCWFFRMRRTTGLMAPDQFRRGPGWAVGTWFIPLANLWMPYRIAMEMWMAATFLPHDGGQRQTRTWPVNTWWALFVLGTLLNRYAGTSYKNAETLQGLESAVRWYLIADLTSIAAAAAAAHFAVRLTALQRRKAVEGPYGHQASDAAPAGRIPA</sequence>
<keyword evidence="1" id="KW-0812">Transmembrane</keyword>
<keyword evidence="1" id="KW-0472">Membrane</keyword>
<evidence type="ECO:0000259" key="2">
    <source>
        <dbReference type="Pfam" id="PF14219"/>
    </source>
</evidence>
<keyword evidence="4" id="KW-1185">Reference proteome</keyword>
<dbReference type="STRING" id="1907.SGLAU_32390"/>
<protein>
    <submittedName>
        <fullName evidence="3">Putative membrane protein</fullName>
    </submittedName>
</protein>
<feature type="transmembrane region" description="Helical" evidence="1">
    <location>
        <begin position="190"/>
        <end position="208"/>
    </location>
</feature>
<organism evidence="3 4">
    <name type="scientific">Streptomyces glaucescens</name>
    <dbReference type="NCBI Taxonomy" id="1907"/>
    <lineage>
        <taxon>Bacteria</taxon>
        <taxon>Bacillati</taxon>
        <taxon>Actinomycetota</taxon>
        <taxon>Actinomycetes</taxon>
        <taxon>Kitasatosporales</taxon>
        <taxon>Streptomycetaceae</taxon>
        <taxon>Streptomyces</taxon>
    </lineage>
</organism>
<gene>
    <name evidence="3" type="ORF">SGLAU_32390</name>
</gene>
<evidence type="ECO:0000313" key="4">
    <source>
        <dbReference type="Proteomes" id="UP000029482"/>
    </source>
</evidence>
<dbReference type="Proteomes" id="UP000029482">
    <property type="component" value="Chromosome"/>
</dbReference>
<dbReference type="AlphaFoldDB" id="A0A089XMI5"/>
<name>A0A089XMI5_STRGA</name>